<gene>
    <name evidence="4" type="primary">LOC105109104</name>
</gene>
<dbReference type="Pfam" id="PF00240">
    <property type="entry name" value="ubiquitin"/>
    <property type="match status" value="2"/>
</dbReference>
<dbReference type="PANTHER" id="PTHR10666">
    <property type="entry name" value="UBIQUITIN"/>
    <property type="match status" value="1"/>
</dbReference>
<dbReference type="KEGG" id="peu:105109104"/>
<keyword evidence="1" id="KW-1017">Isopeptide bond</keyword>
<keyword evidence="3" id="KW-1185">Reference proteome</keyword>
<accession>A0AAJ6T0K7</accession>
<dbReference type="InterPro" id="IPR019956">
    <property type="entry name" value="Ubiquitin_dom"/>
</dbReference>
<dbReference type="Proteomes" id="UP000694918">
    <property type="component" value="Unplaced"/>
</dbReference>
<dbReference type="InterPro" id="IPR029071">
    <property type="entry name" value="Ubiquitin-like_domsf"/>
</dbReference>
<dbReference type="Gene3D" id="1.25.10.10">
    <property type="entry name" value="Leucine-rich Repeat Variant"/>
    <property type="match status" value="1"/>
</dbReference>
<dbReference type="GeneID" id="105109104"/>
<dbReference type="SUPFAM" id="SSF54236">
    <property type="entry name" value="Ubiquitin-like"/>
    <property type="match status" value="2"/>
</dbReference>
<evidence type="ECO:0000313" key="3">
    <source>
        <dbReference type="Proteomes" id="UP000694918"/>
    </source>
</evidence>
<protein>
    <submittedName>
        <fullName evidence="4">Uncharacterized protein LOC105109104</fullName>
    </submittedName>
</protein>
<reference evidence="4" key="1">
    <citation type="submission" date="2025-08" db="UniProtKB">
        <authorList>
            <consortium name="RefSeq"/>
        </authorList>
    </citation>
    <scope>IDENTIFICATION</scope>
</reference>
<evidence type="ECO:0000256" key="1">
    <source>
        <dbReference type="ARBA" id="ARBA00022499"/>
    </source>
</evidence>
<dbReference type="InterPro" id="IPR050158">
    <property type="entry name" value="Ubiquitin_ubiquitin-like"/>
</dbReference>
<evidence type="ECO:0000259" key="2">
    <source>
        <dbReference type="PROSITE" id="PS50053"/>
    </source>
</evidence>
<dbReference type="InterPro" id="IPR000626">
    <property type="entry name" value="Ubiquitin-like_dom"/>
</dbReference>
<evidence type="ECO:0000313" key="4">
    <source>
        <dbReference type="RefSeq" id="XP_011002006.1"/>
    </source>
</evidence>
<dbReference type="GO" id="GO:0003729">
    <property type="term" value="F:mRNA binding"/>
    <property type="evidence" value="ECO:0007669"/>
    <property type="project" value="UniProtKB-ARBA"/>
</dbReference>
<sequence length="370" mass="41703">MAEGMIAESCLHHKVEMVIFEAARAITKLSNVKSLESTPAVTALQLLSSSYKQGLRFAAVQALNKTQIFVKTLSRKNIILEVESSDTIDCVKAKIEHQEGIPPGQQILIFSGKQLEDERTLAAYNIQEESALHLVLRLPGGMQIFVKTSTGKTIALEVDSLDTIGNVKAKIQDKVGISPDKSTLLFSEKQLEDDGRTLSDYNIKKKSILELQEIPGTKRSKRLTKGGRIQKYLPKLVDLDGEMKAGKTRRQLRFRKLQQSMSMLAESEKNQHIKLCRRIIRGARKYTAALVEENEVEARRNEHMDHMQRAVNMKGNEKVNVLVHSDKEINSLEKAFKEAPSGVRILLPKTRVYNGIQRRARGKGFCTWRV</sequence>
<dbReference type="PRINTS" id="PR00348">
    <property type="entry name" value="UBIQUITIN"/>
</dbReference>
<organism evidence="3 4">
    <name type="scientific">Populus euphratica</name>
    <name type="common">Euphrates poplar</name>
    <dbReference type="NCBI Taxonomy" id="75702"/>
    <lineage>
        <taxon>Eukaryota</taxon>
        <taxon>Viridiplantae</taxon>
        <taxon>Streptophyta</taxon>
        <taxon>Embryophyta</taxon>
        <taxon>Tracheophyta</taxon>
        <taxon>Spermatophyta</taxon>
        <taxon>Magnoliopsida</taxon>
        <taxon>eudicotyledons</taxon>
        <taxon>Gunneridae</taxon>
        <taxon>Pentapetalae</taxon>
        <taxon>rosids</taxon>
        <taxon>fabids</taxon>
        <taxon>Malpighiales</taxon>
        <taxon>Salicaceae</taxon>
        <taxon>Saliceae</taxon>
        <taxon>Populus</taxon>
    </lineage>
</organism>
<dbReference type="Gene3D" id="3.10.20.90">
    <property type="entry name" value="Phosphatidylinositol 3-kinase Catalytic Subunit, Chain A, domain 1"/>
    <property type="match status" value="2"/>
</dbReference>
<feature type="domain" description="Ubiquitin-like" evidence="2">
    <location>
        <begin position="66"/>
        <end position="141"/>
    </location>
</feature>
<dbReference type="InterPro" id="IPR011989">
    <property type="entry name" value="ARM-like"/>
</dbReference>
<dbReference type="AlphaFoldDB" id="A0AAJ6T0K7"/>
<feature type="domain" description="Ubiquitin-like" evidence="2">
    <location>
        <begin position="142"/>
        <end position="211"/>
    </location>
</feature>
<dbReference type="FunFam" id="3.10.20.90:FF:000160">
    <property type="entry name" value="Polyubiquitin-C"/>
    <property type="match status" value="2"/>
</dbReference>
<name>A0AAJ6T0K7_POPEU</name>
<dbReference type="SMART" id="SM00213">
    <property type="entry name" value="UBQ"/>
    <property type="match status" value="2"/>
</dbReference>
<dbReference type="RefSeq" id="XP_011002006.1">
    <property type="nucleotide sequence ID" value="XM_011003704.1"/>
</dbReference>
<dbReference type="PROSITE" id="PS50053">
    <property type="entry name" value="UBIQUITIN_2"/>
    <property type="match status" value="2"/>
</dbReference>
<proteinExistence type="predicted"/>